<sequence length="128" mass="14344" precursor="true">MRKLSFSFLTAGFIILFLWPLKVHGAQPVPADSVKLQKPAIKDYWIAPDKGLHFLGSMMATIASAKTLEQQFDFNKGRSRAWAIGFSISLGVTKELRDSRQPNNFFSWKDLTADCLGTALGRLILELK</sequence>
<accession>H1XYI3</accession>
<dbReference type="FunCoup" id="H1XYI3">
    <property type="interactions" value="15"/>
</dbReference>
<proteinExistence type="predicted"/>
<dbReference type="AlphaFoldDB" id="H1XYI3"/>
<evidence type="ECO:0000313" key="3">
    <source>
        <dbReference type="Proteomes" id="UP000004671"/>
    </source>
</evidence>
<dbReference type="EMBL" id="CP018099">
    <property type="protein sequence ID" value="APF19685.1"/>
    <property type="molecule type" value="Genomic_DNA"/>
</dbReference>
<organism evidence="2 3">
    <name type="scientific">Caldithrix abyssi DSM 13497</name>
    <dbReference type="NCBI Taxonomy" id="880073"/>
    <lineage>
        <taxon>Bacteria</taxon>
        <taxon>Pseudomonadati</taxon>
        <taxon>Calditrichota</taxon>
        <taxon>Calditrichia</taxon>
        <taxon>Calditrichales</taxon>
        <taxon>Calditrichaceae</taxon>
        <taxon>Caldithrix</taxon>
    </lineage>
</organism>
<dbReference type="PANTHER" id="PTHR35462">
    <property type="match status" value="1"/>
</dbReference>
<reference evidence="2 3" key="1">
    <citation type="submission" date="2011-09" db="EMBL/GenBank/DDBJ databases">
        <title>The permanent draft genome of Caldithrix abyssi DSM 13497.</title>
        <authorList>
            <consortium name="US DOE Joint Genome Institute (JGI-PGF)"/>
            <person name="Lucas S."/>
            <person name="Han J."/>
            <person name="Lapidus A."/>
            <person name="Bruce D."/>
            <person name="Goodwin L."/>
            <person name="Pitluck S."/>
            <person name="Peters L."/>
            <person name="Kyrpides N."/>
            <person name="Mavromatis K."/>
            <person name="Ivanova N."/>
            <person name="Mikhailova N."/>
            <person name="Chertkov O."/>
            <person name="Detter J.C."/>
            <person name="Tapia R."/>
            <person name="Han C."/>
            <person name="Land M."/>
            <person name="Hauser L."/>
            <person name="Markowitz V."/>
            <person name="Cheng J.-F."/>
            <person name="Hugenholtz P."/>
            <person name="Woyke T."/>
            <person name="Wu D."/>
            <person name="Spring S."/>
            <person name="Brambilla E."/>
            <person name="Klenk H.-P."/>
            <person name="Eisen J.A."/>
        </authorList>
    </citation>
    <scope>NUCLEOTIDE SEQUENCE [LARGE SCALE GENOMIC DNA]</scope>
    <source>
        <strain evidence="2 3">DSM 13497</strain>
    </source>
</reference>
<dbReference type="Proteomes" id="UP000004671">
    <property type="component" value="Chromosome"/>
</dbReference>
<gene>
    <name evidence="1" type="ORF">Cabys_2937</name>
    <name evidence="2" type="ORF">Calab_0148</name>
</gene>
<dbReference type="Proteomes" id="UP000183868">
    <property type="component" value="Chromosome"/>
</dbReference>
<dbReference type="InParanoid" id="H1XYI3"/>
<dbReference type="KEGG" id="caby:Cabys_2937"/>
<dbReference type="PANTHER" id="PTHR35462:SF2">
    <property type="entry name" value="TRANSMEMBRANE PROTEIN"/>
    <property type="match status" value="1"/>
</dbReference>
<dbReference type="RefSeq" id="WP_006926685.1">
    <property type="nucleotide sequence ID" value="NZ_CM001402.1"/>
</dbReference>
<dbReference type="HOGENOM" id="CLU_1955537_0_0_0"/>
<dbReference type="STRING" id="880073.Cabys_2937"/>
<evidence type="ECO:0000313" key="2">
    <source>
        <dbReference type="EMBL" id="EHO39801.1"/>
    </source>
</evidence>
<evidence type="ECO:0000313" key="4">
    <source>
        <dbReference type="Proteomes" id="UP000183868"/>
    </source>
</evidence>
<keyword evidence="3" id="KW-1185">Reference proteome</keyword>
<dbReference type="eggNOG" id="COG5544">
    <property type="taxonomic scope" value="Bacteria"/>
</dbReference>
<dbReference type="PaxDb" id="880073-Calab_0148"/>
<name>H1XYI3_CALAY</name>
<dbReference type="EMBL" id="CM001402">
    <property type="protein sequence ID" value="EHO39801.1"/>
    <property type="molecule type" value="Genomic_DNA"/>
</dbReference>
<protein>
    <submittedName>
        <fullName evidence="1">Uncharacterized conserved protein YfiM, DUF2279 family</fullName>
    </submittedName>
</protein>
<dbReference type="OrthoDB" id="5625403at2"/>
<evidence type="ECO:0000313" key="1">
    <source>
        <dbReference type="EMBL" id="APF19685.1"/>
    </source>
</evidence>
<reference evidence="1 4" key="2">
    <citation type="submission" date="2016-11" db="EMBL/GenBank/DDBJ databases">
        <title>Genomic analysis of Caldithrix abyssi and proposal of a novel bacterial phylum Caldithrichaeota.</title>
        <authorList>
            <person name="Kublanov I."/>
            <person name="Sigalova O."/>
            <person name="Gavrilov S."/>
            <person name="Lebedinsky A."/>
            <person name="Ivanova N."/>
            <person name="Daum C."/>
            <person name="Reddy T."/>
            <person name="Klenk H.P."/>
            <person name="Goker M."/>
            <person name="Reva O."/>
            <person name="Miroshnichenko M."/>
            <person name="Kyprides N."/>
            <person name="Woyke T."/>
            <person name="Gelfand M."/>
        </authorList>
    </citation>
    <scope>NUCLEOTIDE SEQUENCE [LARGE SCALE GENOMIC DNA]</scope>
    <source>
        <strain evidence="1 4">LF13</strain>
    </source>
</reference>